<dbReference type="PANTHER" id="PTHR30618">
    <property type="entry name" value="NCS1 FAMILY PURINE/PYRIMIDINE TRANSPORTER"/>
    <property type="match status" value="1"/>
</dbReference>
<dbReference type="GO" id="GO:0005886">
    <property type="term" value="C:plasma membrane"/>
    <property type="evidence" value="ECO:0007669"/>
    <property type="project" value="TreeGrafter"/>
</dbReference>
<accession>S7Q5N7</accession>
<dbReference type="EMBL" id="KB469302">
    <property type="protein sequence ID" value="EPQ55371.1"/>
    <property type="molecule type" value="Genomic_DNA"/>
</dbReference>
<name>S7Q5N7_GLOTA</name>
<dbReference type="OMA" id="WWQAIVV"/>
<evidence type="ECO:0000256" key="1">
    <source>
        <dbReference type="ARBA" id="ARBA00004141"/>
    </source>
</evidence>
<dbReference type="InterPro" id="IPR001248">
    <property type="entry name" value="Pur-cyt_permease"/>
</dbReference>
<feature type="transmembrane region" description="Helical" evidence="6">
    <location>
        <begin position="90"/>
        <end position="109"/>
    </location>
</feature>
<evidence type="ECO:0000256" key="4">
    <source>
        <dbReference type="ARBA" id="ARBA00022989"/>
    </source>
</evidence>
<organism evidence="7 8">
    <name type="scientific">Gloeophyllum trabeum (strain ATCC 11539 / FP-39264 / Madison 617)</name>
    <name type="common">Brown rot fungus</name>
    <dbReference type="NCBI Taxonomy" id="670483"/>
    <lineage>
        <taxon>Eukaryota</taxon>
        <taxon>Fungi</taxon>
        <taxon>Dikarya</taxon>
        <taxon>Basidiomycota</taxon>
        <taxon>Agaricomycotina</taxon>
        <taxon>Agaricomycetes</taxon>
        <taxon>Gloeophyllales</taxon>
        <taxon>Gloeophyllaceae</taxon>
        <taxon>Gloeophyllum</taxon>
    </lineage>
</organism>
<dbReference type="KEGG" id="gtr:GLOTRDRAFT_42378"/>
<feature type="transmembrane region" description="Helical" evidence="6">
    <location>
        <begin position="428"/>
        <end position="448"/>
    </location>
</feature>
<dbReference type="eggNOG" id="KOG2466">
    <property type="taxonomic scope" value="Eukaryota"/>
</dbReference>
<feature type="transmembrane region" description="Helical" evidence="6">
    <location>
        <begin position="218"/>
        <end position="237"/>
    </location>
</feature>
<evidence type="ECO:0000256" key="2">
    <source>
        <dbReference type="ARBA" id="ARBA00008974"/>
    </source>
</evidence>
<comment type="subcellular location">
    <subcellularLocation>
        <location evidence="1">Membrane</location>
        <topology evidence="1">Multi-pass membrane protein</topology>
    </subcellularLocation>
</comment>
<feature type="transmembrane region" description="Helical" evidence="6">
    <location>
        <begin position="460"/>
        <end position="480"/>
    </location>
</feature>
<dbReference type="GeneID" id="19306125"/>
<evidence type="ECO:0000256" key="5">
    <source>
        <dbReference type="ARBA" id="ARBA00023136"/>
    </source>
</evidence>
<dbReference type="PANTHER" id="PTHR30618:SF0">
    <property type="entry name" value="PURINE-URACIL PERMEASE NCS1"/>
    <property type="match status" value="1"/>
</dbReference>
<keyword evidence="8" id="KW-1185">Reference proteome</keyword>
<keyword evidence="5 6" id="KW-0472">Membrane</keyword>
<evidence type="ECO:0000313" key="7">
    <source>
        <dbReference type="EMBL" id="EPQ55371.1"/>
    </source>
</evidence>
<evidence type="ECO:0000313" key="8">
    <source>
        <dbReference type="Proteomes" id="UP000030669"/>
    </source>
</evidence>
<protein>
    <submittedName>
        <fullName evidence="7">Allantoin permease</fullName>
    </submittedName>
</protein>
<proteinExistence type="inferred from homology"/>
<dbReference type="InterPro" id="IPR045225">
    <property type="entry name" value="Uracil/uridine/allantoin_perm"/>
</dbReference>
<comment type="similarity">
    <text evidence="2">Belongs to the purine-cytosine permease (2.A.39) family.</text>
</comment>
<dbReference type="Gene3D" id="1.10.4160.10">
    <property type="entry name" value="Hydantoin permease"/>
    <property type="match status" value="1"/>
</dbReference>
<dbReference type="RefSeq" id="XP_007866138.1">
    <property type="nucleotide sequence ID" value="XM_007867947.1"/>
</dbReference>
<dbReference type="Proteomes" id="UP000030669">
    <property type="component" value="Unassembled WGS sequence"/>
</dbReference>
<dbReference type="HOGENOM" id="CLU_021555_2_1_1"/>
<feature type="transmembrane region" description="Helical" evidence="6">
    <location>
        <begin position="50"/>
        <end position="70"/>
    </location>
</feature>
<gene>
    <name evidence="7" type="ORF">GLOTRDRAFT_42378</name>
</gene>
<sequence>MSGTLNSQDLVPTPPEKRTWRWWNYGFFYFSLSMDNWTLGSTMVGIGLNWWQSLVVVFTSQLISSIAMAINSRSGEVYHLGYPVIARSVFGMYGAYYVVAAGAIMAVVYYAIKLYVGSSFVVNMLTAVFGSHFADIPNHIPISVGFTTQQMIAFLIYWFCHLPFTLLRPYQLRWLFTLKMCTIVPACVGLFIFCMVNTHGDLGPGLPQSSAAPASQWGWFWMYAINSGLGNTANLITNQPDFSRWSRHHWASIWPQMIANPISVTISASFGILSTSAINNAWGLELWNQWDLLDAIMKRYPTSGVRFAVFVCAAFWALLILGTNIAANMIPFGSDSSMLLPRYINITRGQFLGLVLAWAVCPWKIMYSATTFTNFLGGYGLFMASVVGVLCADYYIISQGNISVKDLYDGSRTNRLYHYTRGWSIQAYIAYIAGVALPFAGFLGTLGVKVSTTAVDIGHIGWLLSYFVSAVIYIFVCWVWPTPMQRHVKEEGLGWESLSAQEDYVATSSDGDSKTKDP</sequence>
<dbReference type="OrthoDB" id="2018619at2759"/>
<evidence type="ECO:0000256" key="6">
    <source>
        <dbReference type="SAM" id="Phobius"/>
    </source>
</evidence>
<feature type="transmembrane region" description="Helical" evidence="6">
    <location>
        <begin position="351"/>
        <end position="370"/>
    </location>
</feature>
<reference evidence="7 8" key="1">
    <citation type="journal article" date="2012" name="Science">
        <title>The Paleozoic origin of enzymatic lignin decomposition reconstructed from 31 fungal genomes.</title>
        <authorList>
            <person name="Floudas D."/>
            <person name="Binder M."/>
            <person name="Riley R."/>
            <person name="Barry K."/>
            <person name="Blanchette R.A."/>
            <person name="Henrissat B."/>
            <person name="Martinez A.T."/>
            <person name="Otillar R."/>
            <person name="Spatafora J.W."/>
            <person name="Yadav J.S."/>
            <person name="Aerts A."/>
            <person name="Benoit I."/>
            <person name="Boyd A."/>
            <person name="Carlson A."/>
            <person name="Copeland A."/>
            <person name="Coutinho P.M."/>
            <person name="de Vries R.P."/>
            <person name="Ferreira P."/>
            <person name="Findley K."/>
            <person name="Foster B."/>
            <person name="Gaskell J."/>
            <person name="Glotzer D."/>
            <person name="Gorecki P."/>
            <person name="Heitman J."/>
            <person name="Hesse C."/>
            <person name="Hori C."/>
            <person name="Igarashi K."/>
            <person name="Jurgens J.A."/>
            <person name="Kallen N."/>
            <person name="Kersten P."/>
            <person name="Kohler A."/>
            <person name="Kuees U."/>
            <person name="Kumar T.K.A."/>
            <person name="Kuo A."/>
            <person name="LaButti K."/>
            <person name="Larrondo L.F."/>
            <person name="Lindquist E."/>
            <person name="Ling A."/>
            <person name="Lombard V."/>
            <person name="Lucas S."/>
            <person name="Lundell T."/>
            <person name="Martin R."/>
            <person name="McLaughlin D.J."/>
            <person name="Morgenstern I."/>
            <person name="Morin E."/>
            <person name="Murat C."/>
            <person name="Nagy L.G."/>
            <person name="Nolan M."/>
            <person name="Ohm R.A."/>
            <person name="Patyshakuliyeva A."/>
            <person name="Rokas A."/>
            <person name="Ruiz-Duenas F.J."/>
            <person name="Sabat G."/>
            <person name="Salamov A."/>
            <person name="Samejima M."/>
            <person name="Schmutz J."/>
            <person name="Slot J.C."/>
            <person name="St John F."/>
            <person name="Stenlid J."/>
            <person name="Sun H."/>
            <person name="Sun S."/>
            <person name="Syed K."/>
            <person name="Tsang A."/>
            <person name="Wiebenga A."/>
            <person name="Young D."/>
            <person name="Pisabarro A."/>
            <person name="Eastwood D.C."/>
            <person name="Martin F."/>
            <person name="Cullen D."/>
            <person name="Grigoriev I.V."/>
            <person name="Hibbett D.S."/>
        </authorList>
    </citation>
    <scope>NUCLEOTIDE SEQUENCE [LARGE SCALE GENOMIC DNA]</scope>
    <source>
        <strain evidence="7 8">ATCC 11539</strain>
    </source>
</reference>
<dbReference type="GO" id="GO:0015205">
    <property type="term" value="F:nucleobase transmembrane transporter activity"/>
    <property type="evidence" value="ECO:0007669"/>
    <property type="project" value="TreeGrafter"/>
</dbReference>
<feature type="transmembrane region" description="Helical" evidence="6">
    <location>
        <begin position="307"/>
        <end position="330"/>
    </location>
</feature>
<keyword evidence="3 6" id="KW-0812">Transmembrane</keyword>
<dbReference type="Pfam" id="PF02133">
    <property type="entry name" value="Transp_cyt_pur"/>
    <property type="match status" value="1"/>
</dbReference>
<feature type="transmembrane region" description="Helical" evidence="6">
    <location>
        <begin position="376"/>
        <end position="397"/>
    </location>
</feature>
<evidence type="ECO:0000256" key="3">
    <source>
        <dbReference type="ARBA" id="ARBA00022692"/>
    </source>
</evidence>
<feature type="transmembrane region" description="Helical" evidence="6">
    <location>
        <begin position="140"/>
        <end position="160"/>
    </location>
</feature>
<dbReference type="AlphaFoldDB" id="S7Q5N7"/>
<feature type="transmembrane region" description="Helical" evidence="6">
    <location>
        <begin position="172"/>
        <end position="198"/>
    </location>
</feature>
<keyword evidence="4 6" id="KW-1133">Transmembrane helix</keyword>
<feature type="transmembrane region" description="Helical" evidence="6">
    <location>
        <begin position="114"/>
        <end position="134"/>
    </location>
</feature>